<dbReference type="Gene3D" id="3.30.559.30">
    <property type="entry name" value="Nonribosomal peptide synthetase, condensation domain"/>
    <property type="match status" value="4"/>
</dbReference>
<dbReference type="Gene3D" id="2.30.38.10">
    <property type="entry name" value="Luciferase, Domain 3"/>
    <property type="match status" value="1"/>
</dbReference>
<dbReference type="InterPro" id="IPR006162">
    <property type="entry name" value="Ppantetheine_attach_site"/>
</dbReference>
<dbReference type="InterPro" id="IPR025110">
    <property type="entry name" value="AMP-bd_C"/>
</dbReference>
<sequence>MYLLIQQIINHNMAIWLDRDEIKLAMRGQQPDQTLVTQLRSLKPQITAYLAEQGIFSQADFEQWSDLQPTPVSYGQEQLLFIEHLDAGAAAYHIPLFVSVKRGASVSRIKAALDHVVERHKLLNAVYQVGEHSTMRLLQEPISMSSQSVESADLLKERVQQAVLRPFALNEEPPFRCHHFHCESDEYLLFIWHHIAFDGWSQNIFLHELKAFYTALSEGREAALPELTSGYADFARQQRSGSIADKNAESLAYWKSVLADAETLCLPLDYTRPVQFKSEGDHVDFSLSEMLTEQLKQLAREQETTLYTILLSALYVSLECLSGQRDVVVGTPAENRPTTDTQALIGYFVNALPLRLELDKAWTTAELIHHVHQLVLNARKHQEVPFECIVDELAVERDLSQHPLFQVMFAFHSFDGTFVDDLPFDFVPSENDPTKAYHPAKFDLHVSVQNTDNQLTGSIVFAKALFNKETVTRLVALYQQVLKNMLQSQYRSLAEYNLLSAADQHSIDFWNRQSSVTLSHSTLCQAFEHQAECFPHRIALQIAEAKLTYAQLDQASDQLAQQIRTRYQQLVGKHLSPDTLIAVYMDRSFEMVLSLLAILKAGGAYLPLTPESPDDRVQFIVDDAKPVMLLTQEEYIGKMDFVLGKTHQQPVIQTVCLPALLATSSPSKLNIINDPQDLAYVIYTSGTTGKPKGVMQTHCNVLRLFSASEEGFKFNESDTWLLYHSFSFDFSVWEIFGALLFGGRLVIPEKACIRDFSRLAQLCAQEEITVLNQTPEAFYAFSDVVLSESIVFPSLRYVIFGGDKLNIHQLKPWWNRFGDEVPKLINMYGITETTVHVTYKSLSRQDLTAQSLIGKPLSDMTTHVLDERGRPLPINAVGELFIGGGGLARGYLNRDSLTRERFIDTSQYGRLYKTGDLARWLPNGELAYVGRNDHQVKIRGHRIELGEVEQALLAIDGIKLSVVIALQRAGKQVLAAYVVMEDGCVFIAQKIADALNQSLPEYMQPASINVLNAIPLTVNGKLDRVALPEPCFSAPDQFHPPRDNLEKQLCEIWQSVLGVNRVGIQDNFFQVGGDSILAIRLLGRLSLIGLQLPLNVFYANPTISGITSGVNQSDVKSDYQAFSLLSDDKKKNLINNISDNLTDAYPATQLQQGMLLESSLSRGVYHDVFRYSINIPFDYKRFRKTLFDLIHRHETLRTAFIEDDEHGYIGVVHQHVDLVIDIVESQDWSTLLDTQHDKPFDTTQPQLLRCIISDITTGGFELNLAIHHVILDGWSLASLVTELLNIYSSHCVTELVSNPPMGMYAESELAAMSDEESVSFWKQYLAGYEMPDFPIVSQDCPQHSELDKAVYELSDAESSAILTLSSTLNISVDTLFLAIYHHTISKIQNCDDTVIGLIANNRLEIPGGDKMLGVFLNVLPFRPQISSDMGTIADWLKSYSYEKDRVLRHKRIPYTKIKESSLKTNVTLSISFNYTHFHVYDEVSQDKRILQKGQGYDKNDIPLTLNVVRHQDRFILSLQAHKQSVSKVVFQQLHQYLGMMVNEMSKVSAQHPFHHLSRLTIEDQKRLRDWQYGTRSKVVSDSLSDLFERQVARSPEHIALVFGNKVITYKTLDEKANQLACLISEQYQQQCGQPFEAGTMVGLFYDRGIEMVIAMLAVLKAGGVYVPISPSYPDDRVGFIVSDIQSPVLLTQPALKTKLVKCLQDPGSYSLLTLEQSAQSEKYPHHRQVTESDLAYVIYTSGTTGKPKGVKVTSSSVLNLLNSEHFNTSYARCCCWTNYVFDISVVEIFSSLLNGSTLHILNDDTRSDQQRYFDYLQDHSIESAYVPPFYIGALSRWLEENTGQLHLKRVLTGVDKILPEHAAGLLKQGVVLINSYGPTETTVASTALHVTAINPEWSVIPIGKPTDNEICYVLDKQLLPVPVGTVGELYIGGAGVAQGYVNRPELTCERFLPDPYATLAEKENGWTRIYKTGDWVRWLPDGNLEYLGRTDGQVKIRGHRIELAEIRAVLAELPQVADTTVILQTVANEPAIVAYVVPKPDCILESGSLAAWVAEKLPVYMLPQYYVVMKLLPLTINGKLDKQALPIPEVTESQSHHLPQTDLEISLAQIWQSVLGIKSIGLTDNFFYIGGHSLHAIRVLAKIKEDLQLEATIGLMFSYPTIAEIIPHLQPLAKLSAVIMPLGMSKYPLSYAQERMLFLDAYGAAGSAYNVPYLLMLDEDVGVNCLQQVLNIVVKRHTVLHSVFNIDENGNTYQQIVEAAPELICHHCESQQEIREYTEKQSAIPFVLSKEIPIRVSLIDSPDGCYVFFLWHHIAIDGWSVDIFINDFMSCYQAMKAHQIWHVPELTINYGDYAYWQRQQEKKERYAVTQAFWFDALKNLTQLELPTDHQRPSQIDYTGNNVSINLSEEQAENLLLLAQEEGVTLHSLLLSGFMLTLSVLSRQEDIVVGIPAELRDMAEVQSLVGLFVNSLPIRVSVDQTCKGSEFIHQVHNNVVQAKSQQNLPFEKLLDVLQIPRDPSRHPIFQVMFTLEQQQERNTANIPEGEQREISGFNSAKFDLSMHWQASPGSLQGTMNFASRLFDKETIESWSKLYIHVLDQWITKSEQPMTALTWLSARDHQDLITRDIFQSEQIPYSSLPAAFEAQVSRYPERVSLEFGDKKLTYRELNNKVNQMAVYLSHCGVQRGNFVGLLLHRSMEQVITLLAVLKIGASYVPIDPVNPLNRIKYIINNAKLSYLLTHDEYSDALLGVVLSVIDVDKVLEESSFCSQVFDLKETEVTGDDTAYVIYTSGSTGEPKGVAVSHHNVLRLFRACAEYFEFSYRDTWTLFHSYAFDFSVWEIWGALLKGGRLVIVPDEIVKSAEAMVQLVSTKQVTVLSQTPSAFNLFSTEAVKAGIRNFCLRYVIFGGEALKLKKLQPWIETYGDETPQLVNMYGITETTVHVTHRVIRHSDMERSASIIGKSLSDLYTYVCDDQGRLLPQGAVGELYVGGDGVTTGYLHLPELTVQRFIPDPFSEGKGRVYRSGDLVRRIHDGELEYLGRMDHQTKLRGYRIELGEIEQVILRSKLVKDCVVLLKSHGIGEPQLIAFIVNTSKETQEIASSIRSFLLTLLPDYMIPAHYAVIPEIPLTVNGKVDRQRLLSATEIQVASAAYVEPGDEVESKLCSIWQSLLGLERVGIHDNFFAIGGDSMSVVKLVMQSSRQGLHFSIKELFEHQTVAQIAKVVRVNSNDLSSTLKPAPMALLSAKLSADDRYLAHQVGAEDIYPVSSMQALMIHHHKASSDIGIYQPQVLFSLSGLHVNVSAVTHAMKEMLEKHPTLRTIFIRSDNSEYRQLVMPADVVEISVNDADHIPHSERNAFSLAICKQEQVQKFELGSANTRVKILRYDDSRVDFMMTTHHAIEDGWGLVELLNALFSEIENNGKGIIQPKNTSVVNVFKEAVALELEAASNNTFKSQWTELLCDYSPMPHLPTNTQSTGYQKVTRSIDTLRWQKVSRVANHLGVPVKTLFLYAYHKALGNVLNTSLVTVDVVSNGRSERLSNPLDGVGLYWRFLPLTLNVGLPVEQAIEKLAKKQIQAEMCALYPVDGIAGLVGEKSLTYAAFNFMHFSNIASRKNDNEMDVRCLYSADRFHHAIKLSLNVDPVSKQINAEVDYNSCHVSSLQSECIMTMFEGLLKQIISMYETQTT</sequence>
<accession>A0ABR9BNV7</accession>
<dbReference type="InterPro" id="IPR045851">
    <property type="entry name" value="AMP-bd_C_sf"/>
</dbReference>
<dbReference type="Pfam" id="PF00668">
    <property type="entry name" value="Condensation"/>
    <property type="match status" value="4"/>
</dbReference>
<comment type="cofactor">
    <cofactor evidence="1">
        <name>pantetheine 4'-phosphate</name>
        <dbReference type="ChEBI" id="CHEBI:47942"/>
    </cofactor>
</comment>
<evidence type="ECO:0000313" key="6">
    <source>
        <dbReference type="Proteomes" id="UP000649768"/>
    </source>
</evidence>
<evidence type="ECO:0000256" key="1">
    <source>
        <dbReference type="ARBA" id="ARBA00001957"/>
    </source>
</evidence>
<feature type="domain" description="Carrier" evidence="4">
    <location>
        <begin position="1040"/>
        <end position="1114"/>
    </location>
</feature>
<dbReference type="InterPro" id="IPR009081">
    <property type="entry name" value="PP-bd_ACP"/>
</dbReference>
<evidence type="ECO:0000256" key="2">
    <source>
        <dbReference type="ARBA" id="ARBA00022450"/>
    </source>
</evidence>
<dbReference type="PROSITE" id="PS50075">
    <property type="entry name" value="CARRIER"/>
    <property type="match status" value="3"/>
</dbReference>
<dbReference type="InterPro" id="IPR001242">
    <property type="entry name" value="Condensation_dom"/>
</dbReference>
<dbReference type="Gene3D" id="1.10.1200.10">
    <property type="entry name" value="ACP-like"/>
    <property type="match status" value="3"/>
</dbReference>
<feature type="domain" description="Carrier" evidence="4">
    <location>
        <begin position="2098"/>
        <end position="2173"/>
    </location>
</feature>
<dbReference type="SUPFAM" id="SSF56801">
    <property type="entry name" value="Acetyl-CoA synthetase-like"/>
    <property type="match status" value="3"/>
</dbReference>
<dbReference type="CDD" id="cd19531">
    <property type="entry name" value="LCL_NRPS-like"/>
    <property type="match status" value="2"/>
</dbReference>
<dbReference type="InterPro" id="IPR000873">
    <property type="entry name" value="AMP-dep_synth/lig_dom"/>
</dbReference>
<dbReference type="InterPro" id="IPR023213">
    <property type="entry name" value="CAT-like_dom_sf"/>
</dbReference>
<dbReference type="EMBL" id="JACYTP010000011">
    <property type="protein sequence ID" value="MBD8514255.1"/>
    <property type="molecule type" value="Genomic_DNA"/>
</dbReference>
<dbReference type="InterPro" id="IPR036736">
    <property type="entry name" value="ACP-like_sf"/>
</dbReference>
<dbReference type="PANTHER" id="PTHR45527">
    <property type="entry name" value="NONRIBOSOMAL PEPTIDE SYNTHETASE"/>
    <property type="match status" value="1"/>
</dbReference>
<dbReference type="NCBIfam" id="TIGR01733">
    <property type="entry name" value="AA-adenyl-dom"/>
    <property type="match status" value="3"/>
</dbReference>
<protein>
    <submittedName>
        <fullName evidence="5">Amino acid adenylation domain-containing protein</fullName>
    </submittedName>
</protein>
<organism evidence="5 6">
    <name type="scientific">Photobacterium arenosum</name>
    <dbReference type="NCBI Taxonomy" id="2774143"/>
    <lineage>
        <taxon>Bacteria</taxon>
        <taxon>Pseudomonadati</taxon>
        <taxon>Pseudomonadota</taxon>
        <taxon>Gammaproteobacteria</taxon>
        <taxon>Vibrionales</taxon>
        <taxon>Vibrionaceae</taxon>
        <taxon>Photobacterium</taxon>
    </lineage>
</organism>
<dbReference type="PROSITE" id="PS00012">
    <property type="entry name" value="PHOSPHOPANTETHEINE"/>
    <property type="match status" value="1"/>
</dbReference>
<dbReference type="Gene3D" id="3.30.559.10">
    <property type="entry name" value="Chloramphenicol acetyltransferase-like domain"/>
    <property type="match status" value="4"/>
</dbReference>
<comment type="caution">
    <text evidence="5">The sequence shown here is derived from an EMBL/GenBank/DDBJ whole genome shotgun (WGS) entry which is preliminary data.</text>
</comment>
<proteinExistence type="predicted"/>
<dbReference type="SUPFAM" id="SSF47336">
    <property type="entry name" value="ACP-like"/>
    <property type="match status" value="3"/>
</dbReference>
<evidence type="ECO:0000256" key="3">
    <source>
        <dbReference type="ARBA" id="ARBA00022553"/>
    </source>
</evidence>
<dbReference type="NCBIfam" id="NF003417">
    <property type="entry name" value="PRK04813.1"/>
    <property type="match status" value="3"/>
</dbReference>
<dbReference type="Gene3D" id="3.40.50.980">
    <property type="match status" value="2"/>
</dbReference>
<dbReference type="PROSITE" id="PS00455">
    <property type="entry name" value="AMP_BINDING"/>
    <property type="match status" value="3"/>
</dbReference>
<keyword evidence="3" id="KW-0597">Phosphoprotein</keyword>
<reference evidence="5 6" key="1">
    <citation type="submission" date="2020-09" db="EMBL/GenBank/DDBJ databases">
        <title>Photobacterium sp. CAU 1568 isolated from sand of Sido Beach.</title>
        <authorList>
            <person name="Kim W."/>
        </authorList>
    </citation>
    <scope>NUCLEOTIDE SEQUENCE [LARGE SCALE GENOMIC DNA]</scope>
    <source>
        <strain evidence="5 6">CAU 1568</strain>
    </source>
</reference>
<dbReference type="CDD" id="cd05930">
    <property type="entry name" value="A_NRPS"/>
    <property type="match status" value="1"/>
</dbReference>
<dbReference type="InterPro" id="IPR010071">
    <property type="entry name" value="AA_adenyl_dom"/>
</dbReference>
<dbReference type="SUPFAM" id="SSF52777">
    <property type="entry name" value="CoA-dependent acyltransferases"/>
    <property type="match status" value="8"/>
</dbReference>
<dbReference type="Proteomes" id="UP000649768">
    <property type="component" value="Unassembled WGS sequence"/>
</dbReference>
<dbReference type="CDD" id="cd17643">
    <property type="entry name" value="A_NRPS_Cytc1-like"/>
    <property type="match status" value="2"/>
</dbReference>
<dbReference type="RefSeq" id="WP_192016904.1">
    <property type="nucleotide sequence ID" value="NZ_JACYTP010000011.1"/>
</dbReference>
<dbReference type="Gene3D" id="3.40.50.12780">
    <property type="entry name" value="N-terminal domain of ligase-like"/>
    <property type="match status" value="2"/>
</dbReference>
<gene>
    <name evidence="5" type="ORF">IFO68_16350</name>
</gene>
<keyword evidence="2" id="KW-0596">Phosphopantetheine</keyword>
<evidence type="ECO:0000259" key="4">
    <source>
        <dbReference type="PROSITE" id="PS50075"/>
    </source>
</evidence>
<dbReference type="Pfam" id="PF00501">
    <property type="entry name" value="AMP-binding"/>
    <property type="match status" value="3"/>
</dbReference>
<dbReference type="Pfam" id="PF00550">
    <property type="entry name" value="PP-binding"/>
    <property type="match status" value="3"/>
</dbReference>
<dbReference type="PANTHER" id="PTHR45527:SF1">
    <property type="entry name" value="FATTY ACID SYNTHASE"/>
    <property type="match status" value="1"/>
</dbReference>
<keyword evidence="6" id="KW-1185">Reference proteome</keyword>
<feature type="domain" description="Carrier" evidence="4">
    <location>
        <begin position="3153"/>
        <end position="3227"/>
    </location>
</feature>
<dbReference type="InterPro" id="IPR042099">
    <property type="entry name" value="ANL_N_sf"/>
</dbReference>
<dbReference type="Pfam" id="PF13193">
    <property type="entry name" value="AMP-binding_C"/>
    <property type="match status" value="3"/>
</dbReference>
<dbReference type="InterPro" id="IPR020845">
    <property type="entry name" value="AMP-binding_CS"/>
</dbReference>
<evidence type="ECO:0000313" key="5">
    <source>
        <dbReference type="EMBL" id="MBD8514255.1"/>
    </source>
</evidence>
<name>A0ABR9BNV7_9GAMM</name>
<dbReference type="Gene3D" id="3.30.300.30">
    <property type="match status" value="3"/>
</dbReference>